<dbReference type="EMBL" id="JOJR01000863">
    <property type="protein sequence ID" value="RCN33813.1"/>
    <property type="molecule type" value="Genomic_DNA"/>
</dbReference>
<dbReference type="OrthoDB" id="5904855at2759"/>
<dbReference type="AlphaFoldDB" id="A0A368FNV7"/>
<proteinExistence type="predicted"/>
<protein>
    <submittedName>
        <fullName evidence="4">Uncharacterized protein</fullName>
    </submittedName>
</protein>
<feature type="compositionally biased region" description="Basic and acidic residues" evidence="1">
    <location>
        <begin position="78"/>
        <end position="93"/>
    </location>
</feature>
<keyword evidence="5" id="KW-1185">Reference proteome</keyword>
<evidence type="ECO:0000313" key="4">
    <source>
        <dbReference type="EMBL" id="RCN33813.1"/>
    </source>
</evidence>
<organism evidence="4 5">
    <name type="scientific">Ancylostoma caninum</name>
    <name type="common">Dog hookworm</name>
    <dbReference type="NCBI Taxonomy" id="29170"/>
    <lineage>
        <taxon>Eukaryota</taxon>
        <taxon>Metazoa</taxon>
        <taxon>Ecdysozoa</taxon>
        <taxon>Nematoda</taxon>
        <taxon>Chromadorea</taxon>
        <taxon>Rhabditida</taxon>
        <taxon>Rhabditina</taxon>
        <taxon>Rhabditomorpha</taxon>
        <taxon>Strongyloidea</taxon>
        <taxon>Ancylostomatidae</taxon>
        <taxon>Ancylostomatinae</taxon>
        <taxon>Ancylostoma</taxon>
    </lineage>
</organism>
<accession>A0A368FNV7</accession>
<evidence type="ECO:0000256" key="2">
    <source>
        <dbReference type="SAM" id="Phobius"/>
    </source>
</evidence>
<evidence type="ECO:0000313" key="5">
    <source>
        <dbReference type="Proteomes" id="UP000252519"/>
    </source>
</evidence>
<evidence type="ECO:0000313" key="3">
    <source>
        <dbReference type="EMBL" id="RCN28825.1"/>
    </source>
</evidence>
<name>A0A368FNV7_ANCCA</name>
<keyword evidence="2" id="KW-1133">Transmembrane helix</keyword>
<sequence length="93" mass="11169">MVLRPSRETFWNAFFVIGKVVVLVVLVVIMFILIYLNCSRIRMLYERKRTHYFRPYYIDSQVHVSALHPYSTHTGLQKRSDRSAYYDNHSRVV</sequence>
<gene>
    <name evidence="4" type="ORF">ANCCAN_20336</name>
    <name evidence="3" type="ORF">ANCCAN_25428</name>
</gene>
<feature type="region of interest" description="Disordered" evidence="1">
    <location>
        <begin position="73"/>
        <end position="93"/>
    </location>
</feature>
<evidence type="ECO:0000256" key="1">
    <source>
        <dbReference type="SAM" id="MobiDB-lite"/>
    </source>
</evidence>
<keyword evidence="2" id="KW-0472">Membrane</keyword>
<dbReference type="EMBL" id="JOJR01002298">
    <property type="protein sequence ID" value="RCN28825.1"/>
    <property type="molecule type" value="Genomic_DNA"/>
</dbReference>
<reference evidence="4 5" key="1">
    <citation type="submission" date="2014-10" db="EMBL/GenBank/DDBJ databases">
        <title>Draft genome of the hookworm Ancylostoma caninum.</title>
        <authorList>
            <person name="Mitreva M."/>
        </authorList>
    </citation>
    <scope>NUCLEOTIDE SEQUENCE [LARGE SCALE GENOMIC DNA]</scope>
    <source>
        <strain evidence="4 5">Baltimore</strain>
    </source>
</reference>
<comment type="caution">
    <text evidence="4">The sequence shown here is derived from an EMBL/GenBank/DDBJ whole genome shotgun (WGS) entry which is preliminary data.</text>
</comment>
<keyword evidence="2" id="KW-0812">Transmembrane</keyword>
<feature type="transmembrane region" description="Helical" evidence="2">
    <location>
        <begin position="12"/>
        <end position="38"/>
    </location>
</feature>
<dbReference type="Proteomes" id="UP000252519">
    <property type="component" value="Unassembled WGS sequence"/>
</dbReference>